<reference evidence="3 4" key="1">
    <citation type="submission" date="2019-12" db="EMBL/GenBank/DDBJ databases">
        <title>Streptomyces sp. strain T44 isolated from rhizosphere soil of Broussonetia papyrifera.</title>
        <authorList>
            <person name="Mo P."/>
        </authorList>
    </citation>
    <scope>NUCLEOTIDE SEQUENCE [LARGE SCALE GENOMIC DNA]</scope>
    <source>
        <strain evidence="3 4">T44</strain>
    </source>
</reference>
<evidence type="ECO:0000313" key="4">
    <source>
        <dbReference type="Proteomes" id="UP000436138"/>
    </source>
</evidence>
<dbReference type="RefSeq" id="WP_158927159.1">
    <property type="nucleotide sequence ID" value="NZ_CP047020.1"/>
</dbReference>
<sequence length="697" mass="71144">MTLTLPDGTAAPADAARDLSALFDPASVAVIGASNDQTKYGNWIAVQALRGDRRRPVHLVNRRGEPVLGRPVHRRAVDAPGGVDLAVIAVPAAGFADAVDDALAAGARAIVGITAGFAELGEEGRQRESALAARIRQAGAVLLGPNCLGVLDTTSGLRLASNDMPAGPVGFISQSGNMALELGRHLERDGLGFSRFASLGNQADLTAADLIHGYTAHDGTELIALYCEDFGDGRAFARAAADAVGAGKPVVLLTVGAGQASMRGARSHTGALTSDLAVIDAACRAAGVDRVASVAELAHLLGALHRNRRGGGRRVAVIADGGGHASLASDLAEAHGLVVPEFGASLTSALAAELPPSAGTTNPVDLAGAGEQDITSFGRVLDLALSADEVDAVLVTGYFGGYGGYGEALANAERATARVMAEHVRAHGKPVAVHTMYAERPAATELKDQGVCVFGAVEHAAGVLGRIAERSERPAPRVPALPNPAAPATADDYWTARELLRNVGLPFPAARLVHTEDEAATAAREIGGPVVLKAMGLLHKSDAGGVALGLADETGVRAAHADMTRRLAPPGYCVEAMADTTDGVELIVGVRRDPRFGPVALVGLGGVFTEVLRDVRLALAPVTAAEAESLLARLTAAPLLHGTRGRPAVDVAAAARAVEAITAVAAAHPEIDELEVNPLLVTPEGCLGLDARLVLGS</sequence>
<dbReference type="SUPFAM" id="SSF51735">
    <property type="entry name" value="NAD(P)-binding Rossmann-fold domains"/>
    <property type="match status" value="1"/>
</dbReference>
<dbReference type="InterPro" id="IPR003781">
    <property type="entry name" value="CoA-bd"/>
</dbReference>
<dbReference type="EMBL" id="CP047020">
    <property type="protein sequence ID" value="QHA08085.1"/>
    <property type="molecule type" value="Genomic_DNA"/>
</dbReference>
<dbReference type="Pfam" id="PF13380">
    <property type="entry name" value="CoA_binding_2"/>
    <property type="match status" value="1"/>
</dbReference>
<dbReference type="InterPro" id="IPR011761">
    <property type="entry name" value="ATP-grasp"/>
</dbReference>
<gene>
    <name evidence="3" type="ORF">GQF42_36765</name>
</gene>
<dbReference type="InterPro" id="IPR032875">
    <property type="entry name" value="Succ_CoA_lig_flav_dom"/>
</dbReference>
<keyword evidence="4" id="KW-1185">Reference proteome</keyword>
<proteinExistence type="predicted"/>
<feature type="domain" description="ATP-grasp" evidence="2">
    <location>
        <begin position="497"/>
        <end position="546"/>
    </location>
</feature>
<dbReference type="Pfam" id="PF13549">
    <property type="entry name" value="ATP-grasp_5"/>
    <property type="match status" value="1"/>
</dbReference>
<dbReference type="Gene3D" id="3.30.1490.20">
    <property type="entry name" value="ATP-grasp fold, A domain"/>
    <property type="match status" value="1"/>
</dbReference>
<dbReference type="GO" id="GO:0046872">
    <property type="term" value="F:metal ion binding"/>
    <property type="evidence" value="ECO:0007669"/>
    <property type="project" value="InterPro"/>
</dbReference>
<keyword evidence="1" id="KW-0547">Nucleotide-binding</keyword>
<dbReference type="Pfam" id="PF13607">
    <property type="entry name" value="Succ_CoA_lig"/>
    <property type="match status" value="1"/>
</dbReference>
<dbReference type="Proteomes" id="UP000436138">
    <property type="component" value="Chromosome"/>
</dbReference>
<dbReference type="PANTHER" id="PTHR42793:SF1">
    <property type="entry name" value="PEPTIDYL-LYSINE N-ACETYLTRANSFERASE PATZ"/>
    <property type="match status" value="1"/>
</dbReference>
<dbReference type="SMART" id="SM00881">
    <property type="entry name" value="CoA_binding"/>
    <property type="match status" value="1"/>
</dbReference>
<evidence type="ECO:0000313" key="3">
    <source>
        <dbReference type="EMBL" id="QHA08085.1"/>
    </source>
</evidence>
<dbReference type="InterPro" id="IPR013815">
    <property type="entry name" value="ATP_grasp_subdomain_1"/>
</dbReference>
<dbReference type="SUPFAM" id="SSF56059">
    <property type="entry name" value="Glutathione synthetase ATP-binding domain-like"/>
    <property type="match status" value="1"/>
</dbReference>
<keyword evidence="1" id="KW-0067">ATP-binding</keyword>
<dbReference type="GO" id="GO:0005524">
    <property type="term" value="F:ATP binding"/>
    <property type="evidence" value="ECO:0007669"/>
    <property type="project" value="UniProtKB-UniRule"/>
</dbReference>
<evidence type="ECO:0000259" key="2">
    <source>
        <dbReference type="PROSITE" id="PS50975"/>
    </source>
</evidence>
<dbReference type="SUPFAM" id="SSF52210">
    <property type="entry name" value="Succinyl-CoA synthetase domains"/>
    <property type="match status" value="2"/>
</dbReference>
<dbReference type="InterPro" id="IPR016102">
    <property type="entry name" value="Succinyl-CoA_synth-like"/>
</dbReference>
<evidence type="ECO:0000256" key="1">
    <source>
        <dbReference type="PROSITE-ProRule" id="PRU00409"/>
    </source>
</evidence>
<dbReference type="PROSITE" id="PS50975">
    <property type="entry name" value="ATP_GRASP"/>
    <property type="match status" value="1"/>
</dbReference>
<name>A0A6I6NGL6_9ACTN</name>
<dbReference type="PANTHER" id="PTHR42793">
    <property type="entry name" value="COA BINDING DOMAIN CONTAINING PROTEIN"/>
    <property type="match status" value="1"/>
</dbReference>
<accession>A0A6I6NGL6</accession>
<dbReference type="AlphaFoldDB" id="A0A6I6NGL6"/>
<dbReference type="Gene3D" id="3.40.50.261">
    <property type="entry name" value="Succinyl-CoA synthetase domains"/>
    <property type="match status" value="2"/>
</dbReference>
<dbReference type="Gene3D" id="3.40.50.720">
    <property type="entry name" value="NAD(P)-binding Rossmann-like Domain"/>
    <property type="match status" value="1"/>
</dbReference>
<organism evidence="3 4">
    <name type="scientific">Streptomyces broussonetiae</name>
    <dbReference type="NCBI Taxonomy" id="2686304"/>
    <lineage>
        <taxon>Bacteria</taxon>
        <taxon>Bacillati</taxon>
        <taxon>Actinomycetota</taxon>
        <taxon>Actinomycetes</taxon>
        <taxon>Kitasatosporales</taxon>
        <taxon>Streptomycetaceae</taxon>
        <taxon>Streptomyces</taxon>
    </lineage>
</organism>
<dbReference type="KEGG" id="sbro:GQF42_36765"/>
<dbReference type="InterPro" id="IPR036291">
    <property type="entry name" value="NAD(P)-bd_dom_sf"/>
</dbReference>
<protein>
    <submittedName>
        <fullName evidence="3">CoA-binding protein</fullName>
    </submittedName>
</protein>
<dbReference type="Gene3D" id="3.30.470.20">
    <property type="entry name" value="ATP-grasp fold, B domain"/>
    <property type="match status" value="1"/>
</dbReference>